<dbReference type="HOGENOM" id="CLU_074336_0_0_10"/>
<dbReference type="CDD" id="cd00761">
    <property type="entry name" value="Glyco_tranf_GTA_type"/>
    <property type="match status" value="1"/>
</dbReference>
<name>D1PWS9_9BACT</name>
<dbReference type="AlphaFoldDB" id="D1PWS9"/>
<keyword evidence="3" id="KW-1185">Reference proteome</keyword>
<dbReference type="RefSeq" id="WP_007173518.1">
    <property type="nucleotide sequence ID" value="NZ_GG704780.1"/>
</dbReference>
<dbReference type="GO" id="GO:0016758">
    <property type="term" value="F:hexosyltransferase activity"/>
    <property type="evidence" value="ECO:0007669"/>
    <property type="project" value="UniProtKB-ARBA"/>
</dbReference>
<evidence type="ECO:0000313" key="3">
    <source>
        <dbReference type="Proteomes" id="UP000003160"/>
    </source>
</evidence>
<organism evidence="2 3">
    <name type="scientific">Hallella bergensis DSM 17361</name>
    <dbReference type="NCBI Taxonomy" id="585502"/>
    <lineage>
        <taxon>Bacteria</taxon>
        <taxon>Pseudomonadati</taxon>
        <taxon>Bacteroidota</taxon>
        <taxon>Bacteroidia</taxon>
        <taxon>Bacteroidales</taxon>
        <taxon>Prevotellaceae</taxon>
        <taxon>Hallella</taxon>
    </lineage>
</organism>
<dbReference type="Pfam" id="PF00535">
    <property type="entry name" value="Glycos_transf_2"/>
    <property type="match status" value="1"/>
</dbReference>
<feature type="domain" description="Glycosyltransferase 2-like" evidence="1">
    <location>
        <begin position="6"/>
        <end position="108"/>
    </location>
</feature>
<accession>D1PWS9</accession>
<dbReference type="OrthoDB" id="9810303at2"/>
<keyword evidence="2" id="KW-0808">Transferase</keyword>
<evidence type="ECO:0000259" key="1">
    <source>
        <dbReference type="Pfam" id="PF00535"/>
    </source>
</evidence>
<keyword evidence="2" id="KW-0328">Glycosyltransferase</keyword>
<protein>
    <submittedName>
        <fullName evidence="2">Glycosyltransferase, group 2 family protein</fullName>
        <ecNumber evidence="2">2.4.-.-</ecNumber>
    </submittedName>
</protein>
<reference evidence="2 3" key="1">
    <citation type="submission" date="2009-10" db="EMBL/GenBank/DDBJ databases">
        <authorList>
            <person name="Qin X."/>
            <person name="Bachman B."/>
            <person name="Battles P."/>
            <person name="Bell A."/>
            <person name="Bess C."/>
            <person name="Bickham C."/>
            <person name="Chaboub L."/>
            <person name="Chen D."/>
            <person name="Coyle M."/>
            <person name="Deiros D.R."/>
            <person name="Dinh H."/>
            <person name="Forbes L."/>
            <person name="Fowler G."/>
            <person name="Francisco L."/>
            <person name="Fu Q."/>
            <person name="Gubbala S."/>
            <person name="Hale W."/>
            <person name="Han Y."/>
            <person name="Hemphill L."/>
            <person name="Highlander S.K."/>
            <person name="Hirani K."/>
            <person name="Hogues M."/>
            <person name="Jackson L."/>
            <person name="Jakkamsetti A."/>
            <person name="Javaid M."/>
            <person name="Jiang H."/>
            <person name="Korchina V."/>
            <person name="Kovar C."/>
            <person name="Lara F."/>
            <person name="Lee S."/>
            <person name="Mata R."/>
            <person name="Mathew T."/>
            <person name="Moen C."/>
            <person name="Morales K."/>
            <person name="Munidasa M."/>
            <person name="Nazareth L."/>
            <person name="Ngo R."/>
            <person name="Nguyen L."/>
            <person name="Okwuonu G."/>
            <person name="Ongeri F."/>
            <person name="Patil S."/>
            <person name="Petrosino J."/>
            <person name="Pham C."/>
            <person name="Pham P."/>
            <person name="Pu L.-L."/>
            <person name="Puazo M."/>
            <person name="Raj R."/>
            <person name="Reid J."/>
            <person name="Rouhana J."/>
            <person name="Saada N."/>
            <person name="Shang Y."/>
            <person name="Simmons D."/>
            <person name="Thornton R."/>
            <person name="Warren J."/>
            <person name="Weissenberger G."/>
            <person name="Zhang J."/>
            <person name="Zhang L."/>
            <person name="Zhou C."/>
            <person name="Zhu D."/>
            <person name="Muzny D."/>
            <person name="Worley K."/>
            <person name="Gibbs R."/>
        </authorList>
    </citation>
    <scope>NUCLEOTIDE SEQUENCE [LARGE SCALE GENOMIC DNA]</scope>
    <source>
        <strain evidence="2 3">DSM 17361</strain>
    </source>
</reference>
<dbReference type="eggNOG" id="COG0463">
    <property type="taxonomic scope" value="Bacteria"/>
</dbReference>
<dbReference type="Gene3D" id="3.90.550.10">
    <property type="entry name" value="Spore Coat Polysaccharide Biosynthesis Protein SpsA, Chain A"/>
    <property type="match status" value="1"/>
</dbReference>
<gene>
    <name evidence="2" type="primary">rfaG</name>
    <name evidence="2" type="ORF">HMPREF0645_1414</name>
</gene>
<dbReference type="Proteomes" id="UP000003160">
    <property type="component" value="Unassembled WGS sequence"/>
</dbReference>
<dbReference type="InterPro" id="IPR001173">
    <property type="entry name" value="Glyco_trans_2-like"/>
</dbReference>
<dbReference type="EMBL" id="ACKS01000060">
    <property type="protein sequence ID" value="EFA44166.1"/>
    <property type="molecule type" value="Genomic_DNA"/>
</dbReference>
<dbReference type="InterPro" id="IPR029044">
    <property type="entry name" value="Nucleotide-diphossugar_trans"/>
</dbReference>
<dbReference type="EC" id="2.4.-.-" evidence="2"/>
<dbReference type="SUPFAM" id="SSF53448">
    <property type="entry name" value="Nucleotide-diphospho-sugar transferases"/>
    <property type="match status" value="1"/>
</dbReference>
<evidence type="ECO:0000313" key="2">
    <source>
        <dbReference type="EMBL" id="EFA44166.1"/>
    </source>
</evidence>
<proteinExistence type="predicted"/>
<dbReference type="PANTHER" id="PTHR22916">
    <property type="entry name" value="GLYCOSYLTRANSFERASE"/>
    <property type="match status" value="1"/>
</dbReference>
<sequence length="293" mass="33687">MANLITVFTPTYNRGAFLYKIFESLSQQTFKDFEWIVVDDGSTDNTKDIMDKIIAGCDTFPIRYFYKENGGKHTAINVGVKNSKGELFLILDSDDSLPKDSLEIIAKQNETCNSKKDCAGVCGLMAHHNGERIGGGFPVEELYESSLYFRYKLGVTGDLLEVFKTSVLREFPFPEINGEKFCPEALVWNRIAVKYKLYCFNKVVYYRDYLEGGLTDKIIKIRMESPVATCMTYAEMLDYDIPSLHKVKAAINYWRFWCCVQAVTSQVPRVKCCWGIFRPMGYLMHIKDRKVIR</sequence>
<comment type="caution">
    <text evidence="2">The sequence shown here is derived from an EMBL/GenBank/DDBJ whole genome shotgun (WGS) entry which is preliminary data.</text>
</comment>